<accession>A0A9W9Y756</accession>
<proteinExistence type="predicted"/>
<evidence type="ECO:0000256" key="3">
    <source>
        <dbReference type="ARBA" id="ARBA00022989"/>
    </source>
</evidence>
<evidence type="ECO:0000256" key="1">
    <source>
        <dbReference type="ARBA" id="ARBA00004370"/>
    </source>
</evidence>
<reference evidence="10" key="1">
    <citation type="submission" date="2023-01" db="EMBL/GenBank/DDBJ databases">
        <title>Genome assembly of the deep-sea coral Lophelia pertusa.</title>
        <authorList>
            <person name="Herrera S."/>
            <person name="Cordes E."/>
        </authorList>
    </citation>
    <scope>NUCLEOTIDE SEQUENCE</scope>
    <source>
        <strain evidence="10">USNM1676648</strain>
        <tissue evidence="10">Polyp</tissue>
    </source>
</reference>
<evidence type="ECO:0000313" key="11">
    <source>
        <dbReference type="Proteomes" id="UP001163046"/>
    </source>
</evidence>
<dbReference type="InterPro" id="IPR057244">
    <property type="entry name" value="GAIN_B"/>
</dbReference>
<comment type="subcellular location">
    <subcellularLocation>
        <location evidence="1">Membrane</location>
    </subcellularLocation>
</comment>
<dbReference type="PANTHER" id="PTHR12011:SF347">
    <property type="entry name" value="FI21270P1-RELATED"/>
    <property type="match status" value="1"/>
</dbReference>
<dbReference type="PROSITE" id="PS50221">
    <property type="entry name" value="GAIN_B"/>
    <property type="match status" value="1"/>
</dbReference>
<dbReference type="OrthoDB" id="5958263at2759"/>
<feature type="chain" id="PRO_5040860798" evidence="7">
    <location>
        <begin position="23"/>
        <end position="950"/>
    </location>
</feature>
<dbReference type="Gene3D" id="2.60.40.10">
    <property type="entry name" value="Immunoglobulins"/>
    <property type="match status" value="3"/>
</dbReference>
<evidence type="ECO:0000256" key="4">
    <source>
        <dbReference type="ARBA" id="ARBA00023136"/>
    </source>
</evidence>
<dbReference type="SUPFAM" id="SSF49899">
    <property type="entry name" value="Concanavalin A-like lectins/glucanases"/>
    <property type="match status" value="1"/>
</dbReference>
<dbReference type="InterPro" id="IPR003961">
    <property type="entry name" value="FN3_dom"/>
</dbReference>
<feature type="non-terminal residue" evidence="10">
    <location>
        <position position="950"/>
    </location>
</feature>
<dbReference type="PANTHER" id="PTHR12011">
    <property type="entry name" value="ADHESION G-PROTEIN COUPLED RECEPTOR"/>
    <property type="match status" value="1"/>
</dbReference>
<dbReference type="GO" id="GO:0005886">
    <property type="term" value="C:plasma membrane"/>
    <property type="evidence" value="ECO:0007669"/>
    <property type="project" value="TreeGrafter"/>
</dbReference>
<feature type="domain" description="GAIN-B" evidence="8">
    <location>
        <begin position="736"/>
        <end position="914"/>
    </location>
</feature>
<dbReference type="InterPro" id="IPR013320">
    <property type="entry name" value="ConA-like_dom_sf"/>
</dbReference>
<sequence length="950" mass="105605">MKTTEFACCVLLIMFLQSKGKAGNLRMINSAAHYWPLNRLHGITDITTNTTGVKHGKIENILYKGPGNGFLHTDGRAWVDLGNFTGSCLAEPGTCKDALTVFLWLKYTPNKHRRYLLGTSSHLTYTEGFTIYKDAAKQNNTIVVRVNNGQWEWTGRLNLKPDVWSHVMFTWEYKSGLALFQNCNQMALVWNSESKTSTRSNRSNILEHHLSLSGTQKFQPEMGVRASYEDLTVLYRKMESHERNWICLHKLEAPQINSTCEGSMRWLSINWSPPPMTYDILTGYNVWYWGDSFSNWTKLSKGTEKTTLNLTELDPGSSYKFHVQNTFRFGSGKSSQIIECRTKAEVLDPPLNLTVEMTSFISILLKWNAPPDSHEDVKGYKITYSAADSDTKPNEIKAGPMTSFLLAGLQNGTKYNVQVSSYGDKRFLDSAAAMTTVTTDNDDKSSVKEKSLEVTKAQALRVTWKKPHDKYTEFSYRAFVKWKDLEGIDNMLEVYNGNATSCVYSIKEISYSHTFYVMAYVVRQIPLRPVVATETHARIDGLKPLTTYLLNVQAGNDLGDGPFLAEDIPFRTPELPEGLGDEYFCPGEHFADIEWRRTLVNRKEVTACPEGTIGEASRHCTGTPADWELPDLGDCVSKWMLDLSKQLNNPNVSVSLVANQLSNLTDVKSGKPLYAGDLKLLVDVIGVLSRRGLGTSQNESSDASESFVKDSQTTKASSLIDSLDVVALDMANSSQPNAATEMDNVVMSVKSLENVKGQEALFMSQQDEGEKALMNAVSFPASVLRGGASADSKPSFATLVSYKTLGPLLTPRGVKSKENGQQIEQPSINSAIVSVNLRPLAMKTFKDAVVITLRHSVDSEGSNSKPSCVFLETDKNVSWSEAGCEVHSTNTTHTVCHCYHLTSFAVLMSVKQDVSTISKEHQLALTLITYVGVSISVVALILAFLTFYFF</sequence>
<gene>
    <name evidence="10" type="ORF">OS493_038530</name>
</gene>
<dbReference type="Gene3D" id="2.60.220.50">
    <property type="match status" value="1"/>
</dbReference>
<dbReference type="SMART" id="SM00060">
    <property type="entry name" value="FN3"/>
    <property type="match status" value="3"/>
</dbReference>
<protein>
    <submittedName>
        <fullName evidence="10">Uncharacterized protein</fullName>
    </submittedName>
</protein>
<dbReference type="GO" id="GO:0004930">
    <property type="term" value="F:G protein-coupled receptor activity"/>
    <property type="evidence" value="ECO:0007669"/>
    <property type="project" value="InterPro"/>
</dbReference>
<keyword evidence="11" id="KW-1185">Reference proteome</keyword>
<dbReference type="Pfam" id="PF01825">
    <property type="entry name" value="GPS"/>
    <property type="match status" value="1"/>
</dbReference>
<organism evidence="10 11">
    <name type="scientific">Desmophyllum pertusum</name>
    <dbReference type="NCBI Taxonomy" id="174260"/>
    <lineage>
        <taxon>Eukaryota</taxon>
        <taxon>Metazoa</taxon>
        <taxon>Cnidaria</taxon>
        <taxon>Anthozoa</taxon>
        <taxon>Hexacorallia</taxon>
        <taxon>Scleractinia</taxon>
        <taxon>Caryophylliina</taxon>
        <taxon>Caryophylliidae</taxon>
        <taxon>Desmophyllum</taxon>
    </lineage>
</organism>
<evidence type="ECO:0000256" key="5">
    <source>
        <dbReference type="ARBA" id="ARBA00023157"/>
    </source>
</evidence>
<feature type="transmembrane region" description="Helical" evidence="6">
    <location>
        <begin position="927"/>
        <end position="949"/>
    </location>
</feature>
<feature type="domain" description="Fibronectin type-III" evidence="9">
    <location>
        <begin position="487"/>
        <end position="575"/>
    </location>
</feature>
<dbReference type="Gene3D" id="4.10.1240.10">
    <property type="entry name" value="GPCR, family 2, extracellular hormone receptor domain"/>
    <property type="match status" value="1"/>
</dbReference>
<keyword evidence="3 6" id="KW-1133">Transmembrane helix</keyword>
<dbReference type="SMART" id="SM00303">
    <property type="entry name" value="GPS"/>
    <property type="match status" value="1"/>
</dbReference>
<feature type="signal peptide" evidence="7">
    <location>
        <begin position="1"/>
        <end position="22"/>
    </location>
</feature>
<dbReference type="Proteomes" id="UP001163046">
    <property type="component" value="Unassembled WGS sequence"/>
</dbReference>
<dbReference type="InterPro" id="IPR036445">
    <property type="entry name" value="GPCR_2_extracell_dom_sf"/>
</dbReference>
<dbReference type="Gene3D" id="2.60.120.200">
    <property type="match status" value="1"/>
</dbReference>
<dbReference type="InterPro" id="IPR036116">
    <property type="entry name" value="FN3_sf"/>
</dbReference>
<name>A0A9W9Y756_9CNID</name>
<dbReference type="InterPro" id="IPR013783">
    <property type="entry name" value="Ig-like_fold"/>
</dbReference>
<comment type="caution">
    <text evidence="10">The sequence shown here is derived from an EMBL/GenBank/DDBJ whole genome shotgun (WGS) entry which is preliminary data.</text>
</comment>
<dbReference type="InterPro" id="IPR000203">
    <property type="entry name" value="GPS"/>
</dbReference>
<feature type="domain" description="Fibronectin type-III" evidence="9">
    <location>
        <begin position="349"/>
        <end position="442"/>
    </location>
</feature>
<keyword evidence="4 6" id="KW-0472">Membrane</keyword>
<dbReference type="PROSITE" id="PS50853">
    <property type="entry name" value="FN3"/>
    <property type="match status" value="3"/>
</dbReference>
<evidence type="ECO:0000259" key="8">
    <source>
        <dbReference type="PROSITE" id="PS50221"/>
    </source>
</evidence>
<dbReference type="AlphaFoldDB" id="A0A9W9Y756"/>
<evidence type="ECO:0000259" key="9">
    <source>
        <dbReference type="PROSITE" id="PS50853"/>
    </source>
</evidence>
<dbReference type="EMBL" id="MU827879">
    <property type="protein sequence ID" value="KAJ7315640.1"/>
    <property type="molecule type" value="Genomic_DNA"/>
</dbReference>
<evidence type="ECO:0000256" key="2">
    <source>
        <dbReference type="ARBA" id="ARBA00022692"/>
    </source>
</evidence>
<dbReference type="SUPFAM" id="SSF49265">
    <property type="entry name" value="Fibronectin type III"/>
    <property type="match status" value="2"/>
</dbReference>
<evidence type="ECO:0000313" key="10">
    <source>
        <dbReference type="EMBL" id="KAJ7315640.1"/>
    </source>
</evidence>
<keyword evidence="5" id="KW-1015">Disulfide bond</keyword>
<dbReference type="Pfam" id="PF00041">
    <property type="entry name" value="fn3"/>
    <property type="match status" value="2"/>
</dbReference>
<keyword evidence="7" id="KW-0732">Signal</keyword>
<dbReference type="InterPro" id="IPR046338">
    <property type="entry name" value="GAIN_dom_sf"/>
</dbReference>
<dbReference type="CDD" id="cd00063">
    <property type="entry name" value="FN3"/>
    <property type="match status" value="3"/>
</dbReference>
<feature type="domain" description="Fibronectin type-III" evidence="9">
    <location>
        <begin position="253"/>
        <end position="345"/>
    </location>
</feature>
<evidence type="ECO:0000256" key="6">
    <source>
        <dbReference type="SAM" id="Phobius"/>
    </source>
</evidence>
<keyword evidence="2 6" id="KW-0812">Transmembrane</keyword>
<evidence type="ECO:0000256" key="7">
    <source>
        <dbReference type="SAM" id="SignalP"/>
    </source>
</evidence>